<dbReference type="InterPro" id="IPR029066">
    <property type="entry name" value="PLP-binding_barrel"/>
</dbReference>
<dbReference type="NCBIfam" id="TIGR00492">
    <property type="entry name" value="alr"/>
    <property type="match status" value="1"/>
</dbReference>
<evidence type="ECO:0000256" key="1">
    <source>
        <dbReference type="ARBA" id="ARBA00001933"/>
    </source>
</evidence>
<dbReference type="InterPro" id="IPR001608">
    <property type="entry name" value="Ala_racemase_N"/>
</dbReference>
<dbReference type="SMART" id="SM01005">
    <property type="entry name" value="Ala_racemase_C"/>
    <property type="match status" value="1"/>
</dbReference>
<comment type="function">
    <text evidence="4">Catalyzes the interconversion of L-alanine and D-alanine. May also act on other amino acids.</text>
</comment>
<feature type="domain" description="Alanine racemase C-terminal" evidence="7">
    <location>
        <begin position="247"/>
        <end position="375"/>
    </location>
</feature>
<dbReference type="InterPro" id="IPR011079">
    <property type="entry name" value="Ala_racemase_C"/>
</dbReference>
<evidence type="ECO:0000256" key="4">
    <source>
        <dbReference type="HAMAP-Rule" id="MF_01201"/>
    </source>
</evidence>
<accession>A0A4R4FFM6</accession>
<feature type="binding site" evidence="4 6">
    <location>
        <position position="316"/>
    </location>
    <ligand>
        <name>substrate</name>
    </ligand>
</feature>
<dbReference type="EC" id="5.1.1.1" evidence="4"/>
<dbReference type="Pfam" id="PF00842">
    <property type="entry name" value="Ala_racemase_C"/>
    <property type="match status" value="1"/>
</dbReference>
<dbReference type="PANTHER" id="PTHR30511">
    <property type="entry name" value="ALANINE RACEMASE"/>
    <property type="match status" value="1"/>
</dbReference>
<evidence type="ECO:0000256" key="3">
    <source>
        <dbReference type="ARBA" id="ARBA00023235"/>
    </source>
</evidence>
<organism evidence="8 9">
    <name type="scientific">Extibacter muris</name>
    <dbReference type="NCBI Taxonomy" id="1796622"/>
    <lineage>
        <taxon>Bacteria</taxon>
        <taxon>Bacillati</taxon>
        <taxon>Bacillota</taxon>
        <taxon>Clostridia</taxon>
        <taxon>Lachnospirales</taxon>
        <taxon>Lachnospiraceae</taxon>
        <taxon>Extibacter</taxon>
    </lineage>
</organism>
<feature type="active site" description="Proton acceptor; specific for L-alanine" evidence="4">
    <location>
        <position position="268"/>
    </location>
</feature>
<keyword evidence="3 4" id="KW-0413">Isomerase</keyword>
<evidence type="ECO:0000313" key="9">
    <source>
        <dbReference type="Proteomes" id="UP000295710"/>
    </source>
</evidence>
<evidence type="ECO:0000256" key="5">
    <source>
        <dbReference type="PIRSR" id="PIRSR600821-50"/>
    </source>
</evidence>
<dbReference type="EMBL" id="SMMX01000004">
    <property type="protein sequence ID" value="TDA22238.1"/>
    <property type="molecule type" value="Genomic_DNA"/>
</dbReference>
<dbReference type="PANTHER" id="PTHR30511:SF0">
    <property type="entry name" value="ALANINE RACEMASE, CATABOLIC-RELATED"/>
    <property type="match status" value="1"/>
</dbReference>
<dbReference type="GO" id="GO:0030170">
    <property type="term" value="F:pyridoxal phosphate binding"/>
    <property type="evidence" value="ECO:0007669"/>
    <property type="project" value="UniProtKB-UniRule"/>
</dbReference>
<dbReference type="CDD" id="cd00430">
    <property type="entry name" value="PLPDE_III_AR"/>
    <property type="match status" value="1"/>
</dbReference>
<sequence length="388" mass="43721">MKAYSRVCARIDLDAVEYNIEMMRNNVREGAKMLGVVKTDGYGHGAVQIAKMLSPKDYMWGFAVATLDEALVLRRAGIEKPLLVLGCIFADQREEMIKYDIRMTLYTEEMAREVSELAVKMGKQAYIHIKLDTGMSRLGFMIEEETAEIIERISKMPNLAMEGMYTHFAKADEIDKSFTEKQIKNYVWMKETLALRGVTFQYYHCSNSAGIIDVPEANMDLVRAGISTYGLYPSEEVHKENVPLKPAMELISHVAHVKWVEAGTPVSYGGTYITDRKTKIATVPVGYGDGYPRSLSNKGYVLIHGKKAPILGRVCMDQFMVDATEIDDVKYADKVTLVGNDGDEKLPVEALSGLSGRFNYEFVCDLGKRIPREFIRQGDIVEQMDYFA</sequence>
<feature type="active site" description="Proton acceptor; specific for D-alanine" evidence="4">
    <location>
        <position position="38"/>
    </location>
</feature>
<name>A0A4R4FFM6_9FIRM</name>
<dbReference type="GO" id="GO:0008784">
    <property type="term" value="F:alanine racemase activity"/>
    <property type="evidence" value="ECO:0007669"/>
    <property type="project" value="UniProtKB-UniRule"/>
</dbReference>
<reference evidence="8 9" key="1">
    <citation type="journal article" date="2016" name="Nat. Microbiol.">
        <title>The Mouse Intestinal Bacterial Collection (miBC) provides host-specific insight into cultured diversity and functional potential of the gut microbiota.</title>
        <authorList>
            <person name="Lagkouvardos I."/>
            <person name="Pukall R."/>
            <person name="Abt B."/>
            <person name="Foesel B.U."/>
            <person name="Meier-Kolthoff J.P."/>
            <person name="Kumar N."/>
            <person name="Bresciani A."/>
            <person name="Martinez I."/>
            <person name="Just S."/>
            <person name="Ziegler C."/>
            <person name="Brugiroux S."/>
            <person name="Garzetti D."/>
            <person name="Wenning M."/>
            <person name="Bui T.P."/>
            <person name="Wang J."/>
            <person name="Hugenholtz F."/>
            <person name="Plugge C.M."/>
            <person name="Peterson D.A."/>
            <person name="Hornef M.W."/>
            <person name="Baines J.F."/>
            <person name="Smidt H."/>
            <person name="Walter J."/>
            <person name="Kristiansen K."/>
            <person name="Nielsen H.B."/>
            <person name="Haller D."/>
            <person name="Overmann J."/>
            <person name="Stecher B."/>
            <person name="Clavel T."/>
        </authorList>
    </citation>
    <scope>NUCLEOTIDE SEQUENCE [LARGE SCALE GENOMIC DNA]</scope>
    <source>
        <strain evidence="8 9">DSM 28560</strain>
    </source>
</reference>
<dbReference type="PRINTS" id="PR00992">
    <property type="entry name" value="ALARACEMASE"/>
</dbReference>
<dbReference type="Gene3D" id="3.20.20.10">
    <property type="entry name" value="Alanine racemase"/>
    <property type="match status" value="1"/>
</dbReference>
<dbReference type="AlphaFoldDB" id="A0A4R4FFM6"/>
<dbReference type="SUPFAM" id="SSF50621">
    <property type="entry name" value="Alanine racemase C-terminal domain-like"/>
    <property type="match status" value="1"/>
</dbReference>
<comment type="catalytic activity">
    <reaction evidence="4">
        <text>L-alanine = D-alanine</text>
        <dbReference type="Rhea" id="RHEA:20249"/>
        <dbReference type="ChEBI" id="CHEBI:57416"/>
        <dbReference type="ChEBI" id="CHEBI:57972"/>
        <dbReference type="EC" id="5.1.1.1"/>
    </reaction>
</comment>
<dbReference type="HAMAP" id="MF_01201">
    <property type="entry name" value="Ala_racemase"/>
    <property type="match status" value="1"/>
</dbReference>
<dbReference type="Gene3D" id="2.40.37.10">
    <property type="entry name" value="Lyase, Ornithine Decarboxylase, Chain A, domain 1"/>
    <property type="match status" value="1"/>
</dbReference>
<evidence type="ECO:0000259" key="7">
    <source>
        <dbReference type="SMART" id="SM01005"/>
    </source>
</evidence>
<comment type="caution">
    <text evidence="8">The sequence shown here is derived from an EMBL/GenBank/DDBJ whole genome shotgun (WGS) entry which is preliminary data.</text>
</comment>
<dbReference type="FunFam" id="3.20.20.10:FF:000002">
    <property type="entry name" value="Alanine racemase"/>
    <property type="match status" value="1"/>
</dbReference>
<proteinExistence type="inferred from homology"/>
<dbReference type="GO" id="GO:0005829">
    <property type="term" value="C:cytosol"/>
    <property type="evidence" value="ECO:0007669"/>
    <property type="project" value="TreeGrafter"/>
</dbReference>
<dbReference type="Proteomes" id="UP000295710">
    <property type="component" value="Unassembled WGS sequence"/>
</dbReference>
<evidence type="ECO:0000256" key="2">
    <source>
        <dbReference type="ARBA" id="ARBA00022898"/>
    </source>
</evidence>
<comment type="similarity">
    <text evidence="4">Belongs to the alanine racemase family.</text>
</comment>
<evidence type="ECO:0000313" key="8">
    <source>
        <dbReference type="EMBL" id="TDA22238.1"/>
    </source>
</evidence>
<evidence type="ECO:0000256" key="6">
    <source>
        <dbReference type="PIRSR" id="PIRSR600821-52"/>
    </source>
</evidence>
<dbReference type="RefSeq" id="WP_132276163.1">
    <property type="nucleotide sequence ID" value="NZ_JAOBST010000073.1"/>
</dbReference>
<dbReference type="GO" id="GO:0030632">
    <property type="term" value="P:D-alanine biosynthetic process"/>
    <property type="evidence" value="ECO:0007669"/>
    <property type="project" value="UniProtKB-UniRule"/>
</dbReference>
<dbReference type="Pfam" id="PF01168">
    <property type="entry name" value="Ala_racemase_N"/>
    <property type="match status" value="1"/>
</dbReference>
<protein>
    <recommendedName>
        <fullName evidence="4">Alanine racemase</fullName>
        <ecNumber evidence="4">5.1.1.1</ecNumber>
    </recommendedName>
</protein>
<dbReference type="InterPro" id="IPR000821">
    <property type="entry name" value="Ala_racemase"/>
</dbReference>
<dbReference type="InterPro" id="IPR009006">
    <property type="entry name" value="Ala_racemase/Decarboxylase_C"/>
</dbReference>
<gene>
    <name evidence="8" type="primary">alr</name>
    <name evidence="8" type="ORF">E1963_05565</name>
</gene>
<dbReference type="SUPFAM" id="SSF51419">
    <property type="entry name" value="PLP-binding barrel"/>
    <property type="match status" value="1"/>
</dbReference>
<keyword evidence="2 4" id="KW-0663">Pyridoxal phosphate</keyword>
<feature type="binding site" evidence="4 6">
    <location>
        <position position="137"/>
    </location>
    <ligand>
        <name>substrate</name>
    </ligand>
</feature>
<dbReference type="GO" id="GO:0009252">
    <property type="term" value="P:peptidoglycan biosynthetic process"/>
    <property type="evidence" value="ECO:0007669"/>
    <property type="project" value="TreeGrafter"/>
</dbReference>
<keyword evidence="9" id="KW-1185">Reference proteome</keyword>
<comment type="pathway">
    <text evidence="4">Amino-acid biosynthesis; D-alanine biosynthesis; D-alanine from L-alanine: step 1/1.</text>
</comment>
<feature type="modified residue" description="N6-(pyridoxal phosphate)lysine" evidence="4 5">
    <location>
        <position position="38"/>
    </location>
</feature>
<dbReference type="UniPathway" id="UPA00042">
    <property type="reaction ID" value="UER00497"/>
</dbReference>
<comment type="cofactor">
    <cofactor evidence="1 4 5">
        <name>pyridoxal 5'-phosphate</name>
        <dbReference type="ChEBI" id="CHEBI:597326"/>
    </cofactor>
</comment>